<keyword evidence="3" id="KW-1185">Reference proteome</keyword>
<dbReference type="EMBL" id="MU857013">
    <property type="protein sequence ID" value="KAK4151489.1"/>
    <property type="molecule type" value="Genomic_DNA"/>
</dbReference>
<gene>
    <name evidence="2" type="ORF">C8A00DRAFT_45301</name>
</gene>
<evidence type="ECO:0000256" key="1">
    <source>
        <dbReference type="SAM" id="MobiDB-lite"/>
    </source>
</evidence>
<evidence type="ECO:0000313" key="2">
    <source>
        <dbReference type="EMBL" id="KAK4151489.1"/>
    </source>
</evidence>
<feature type="region of interest" description="Disordered" evidence="1">
    <location>
        <begin position="522"/>
        <end position="597"/>
    </location>
</feature>
<proteinExistence type="predicted"/>
<dbReference type="AlphaFoldDB" id="A0AAN6VI30"/>
<feature type="compositionally biased region" description="Basic and acidic residues" evidence="1">
    <location>
        <begin position="528"/>
        <end position="539"/>
    </location>
</feature>
<name>A0AAN6VI30_9PEZI</name>
<sequence length="741" mass="84578">MPSFEPTTPKLSVSDIFSFSDAELVQYMKQNRRADGGFDLEADGWENLAKEQRNQLAQRLKVGALQANDETQSRPVDLDVVAARLREISDNQDALPPAPSRRLPRYERSPTPIYDEVAETKQSETIAYHDLIKDGGRPLYPIGLLEEVLNDPEGHREMLLPWQPYPDATIPEGDVFREQLWGWRAFRNWQKDNREYNEEEKFAAFVEEGEHKEAESTANEWAKWAHPGITESQYLKSLRVQFERRQNENGADDGEAGFSAFLEERKRRNLEAGYMWPGMAEDEYRQVLKGEFNARQQKLRDLFRDYFYWLREDHGRGGFPEYVAEAKRRLAKHGFTRAFQLDKDPTRQDKLTTWIEYLNYEYSWYDRYERSIKRLRPKYDEAWKNLADSGVLRPGETDETLRTTESAFRRASEREQAQKAVASAEAAAKTALSETEKAKIGRSRFTKPQRTQKLAAAHSRVVGAKEALKTIRRRGDLITEFIRGTWDYPEEKRNLHRQRLLLQWILEQVPLIEAELNEPKVAEGGSRAGRDQVTDDWRSAKRKRGELSAVAGDTGSSTQARKPPKRVEMSEISKDCPSRSIETSQPQAISKQPVVEKGTDADAKDIAGQTLLQGSRNRQGAVVRLRRSARIAARQDPSGTAVAHPRASDSACQRSRRKVLQERVPPLSTRLRERQLKSPATKTLKERGTRVCDAVWAFPAISSADIAAEPCGAATCGMVMRHQHSGFPGQKVLDALDKIPL</sequence>
<feature type="compositionally biased region" description="Polar residues" evidence="1">
    <location>
        <begin position="580"/>
        <end position="590"/>
    </location>
</feature>
<accession>A0AAN6VI30</accession>
<protein>
    <submittedName>
        <fullName evidence="2">Uncharacterized protein</fullName>
    </submittedName>
</protein>
<evidence type="ECO:0000313" key="3">
    <source>
        <dbReference type="Proteomes" id="UP001302745"/>
    </source>
</evidence>
<dbReference type="Proteomes" id="UP001302745">
    <property type="component" value="Unassembled WGS sequence"/>
</dbReference>
<reference evidence="2" key="2">
    <citation type="submission" date="2023-05" db="EMBL/GenBank/DDBJ databases">
        <authorList>
            <consortium name="Lawrence Berkeley National Laboratory"/>
            <person name="Steindorff A."/>
            <person name="Hensen N."/>
            <person name="Bonometti L."/>
            <person name="Westerberg I."/>
            <person name="Brannstrom I.O."/>
            <person name="Guillou S."/>
            <person name="Cros-Aarteil S."/>
            <person name="Calhoun S."/>
            <person name="Haridas S."/>
            <person name="Kuo A."/>
            <person name="Mondo S."/>
            <person name="Pangilinan J."/>
            <person name="Riley R."/>
            <person name="Labutti K."/>
            <person name="Andreopoulos B."/>
            <person name="Lipzen A."/>
            <person name="Chen C."/>
            <person name="Yanf M."/>
            <person name="Daum C."/>
            <person name="Ng V."/>
            <person name="Clum A."/>
            <person name="Ohm R."/>
            <person name="Martin F."/>
            <person name="Silar P."/>
            <person name="Natvig D."/>
            <person name="Lalanne C."/>
            <person name="Gautier V."/>
            <person name="Ament-Velasquez S.L."/>
            <person name="Kruys A."/>
            <person name="Hutchinson M.I."/>
            <person name="Powell A.J."/>
            <person name="Barry K."/>
            <person name="Miller A.N."/>
            <person name="Grigoriev I.V."/>
            <person name="Debuchy R."/>
            <person name="Gladieux P."/>
            <person name="Thoren M.H."/>
            <person name="Johannesson H."/>
        </authorList>
    </citation>
    <scope>NUCLEOTIDE SEQUENCE</scope>
    <source>
        <strain evidence="2">CBS 538.74</strain>
    </source>
</reference>
<feature type="region of interest" description="Disordered" evidence="1">
    <location>
        <begin position="631"/>
        <end position="655"/>
    </location>
</feature>
<reference evidence="2" key="1">
    <citation type="journal article" date="2023" name="Mol. Phylogenet. Evol.">
        <title>Genome-scale phylogeny and comparative genomics of the fungal order Sordariales.</title>
        <authorList>
            <person name="Hensen N."/>
            <person name="Bonometti L."/>
            <person name="Westerberg I."/>
            <person name="Brannstrom I.O."/>
            <person name="Guillou S."/>
            <person name="Cros-Aarteil S."/>
            <person name="Calhoun S."/>
            <person name="Haridas S."/>
            <person name="Kuo A."/>
            <person name="Mondo S."/>
            <person name="Pangilinan J."/>
            <person name="Riley R."/>
            <person name="LaButti K."/>
            <person name="Andreopoulos B."/>
            <person name="Lipzen A."/>
            <person name="Chen C."/>
            <person name="Yan M."/>
            <person name="Daum C."/>
            <person name="Ng V."/>
            <person name="Clum A."/>
            <person name="Steindorff A."/>
            <person name="Ohm R.A."/>
            <person name="Martin F."/>
            <person name="Silar P."/>
            <person name="Natvig D.O."/>
            <person name="Lalanne C."/>
            <person name="Gautier V."/>
            <person name="Ament-Velasquez S.L."/>
            <person name="Kruys A."/>
            <person name="Hutchinson M.I."/>
            <person name="Powell A.J."/>
            <person name="Barry K."/>
            <person name="Miller A.N."/>
            <person name="Grigoriev I.V."/>
            <person name="Debuchy R."/>
            <person name="Gladieux P."/>
            <person name="Hiltunen Thoren M."/>
            <person name="Johannesson H."/>
        </authorList>
    </citation>
    <scope>NUCLEOTIDE SEQUENCE</scope>
    <source>
        <strain evidence="2">CBS 538.74</strain>
    </source>
</reference>
<feature type="compositionally biased region" description="Basic and acidic residues" evidence="1">
    <location>
        <begin position="565"/>
        <end position="577"/>
    </location>
</feature>
<comment type="caution">
    <text evidence="2">The sequence shown here is derived from an EMBL/GenBank/DDBJ whole genome shotgun (WGS) entry which is preliminary data.</text>
</comment>
<organism evidence="2 3">
    <name type="scientific">Chaetomidium leptoderma</name>
    <dbReference type="NCBI Taxonomy" id="669021"/>
    <lineage>
        <taxon>Eukaryota</taxon>
        <taxon>Fungi</taxon>
        <taxon>Dikarya</taxon>
        <taxon>Ascomycota</taxon>
        <taxon>Pezizomycotina</taxon>
        <taxon>Sordariomycetes</taxon>
        <taxon>Sordariomycetidae</taxon>
        <taxon>Sordariales</taxon>
        <taxon>Chaetomiaceae</taxon>
        <taxon>Chaetomidium</taxon>
    </lineage>
</organism>